<dbReference type="GO" id="GO:0004252">
    <property type="term" value="F:serine-type endopeptidase activity"/>
    <property type="evidence" value="ECO:0007669"/>
    <property type="project" value="UniProtKB-EC"/>
</dbReference>
<keyword evidence="4 7" id="KW-0720">Serine protease</keyword>
<dbReference type="Pfam" id="PF00089">
    <property type="entry name" value="Trypsin"/>
    <property type="match status" value="1"/>
</dbReference>
<evidence type="ECO:0000256" key="6">
    <source>
        <dbReference type="ARBA" id="ARBA00023157"/>
    </source>
</evidence>
<dbReference type="InterPro" id="IPR001254">
    <property type="entry name" value="Trypsin_dom"/>
</dbReference>
<feature type="non-terminal residue" evidence="10">
    <location>
        <position position="292"/>
    </location>
</feature>
<evidence type="ECO:0000256" key="7">
    <source>
        <dbReference type="RuleBase" id="RU363034"/>
    </source>
</evidence>
<dbReference type="GO" id="GO:0006508">
    <property type="term" value="P:proteolysis"/>
    <property type="evidence" value="ECO:0007669"/>
    <property type="project" value="UniProtKB-KW"/>
</dbReference>
<dbReference type="FunFam" id="2.40.10.10:FF:000025">
    <property type="entry name" value="serine proteases 1/2"/>
    <property type="match status" value="1"/>
</dbReference>
<protein>
    <submittedName>
        <fullName evidence="10">Chymotrypsin-like serine protease</fullName>
        <ecNumber evidence="10">3.4.21.1</ecNumber>
    </submittedName>
</protein>
<dbReference type="InterPro" id="IPR001314">
    <property type="entry name" value="Peptidase_S1A"/>
</dbReference>
<keyword evidence="3 7" id="KW-0378">Hydrolase</keyword>
<evidence type="ECO:0000313" key="10">
    <source>
        <dbReference type="EMBL" id="AIR09761.1"/>
    </source>
</evidence>
<dbReference type="InterPro" id="IPR009003">
    <property type="entry name" value="Peptidase_S1_PA"/>
</dbReference>
<dbReference type="EC" id="3.4.21.1" evidence="10"/>
<feature type="chain" id="PRO_5001849241" evidence="8">
    <location>
        <begin position="22"/>
        <end position="292"/>
    </location>
</feature>
<dbReference type="PRINTS" id="PR00722">
    <property type="entry name" value="CHYMOTRYPSIN"/>
</dbReference>
<keyword evidence="1 7" id="KW-0645">Protease</keyword>
<dbReference type="PANTHER" id="PTHR24252:SF7">
    <property type="entry name" value="HYALIN"/>
    <property type="match status" value="1"/>
</dbReference>
<evidence type="ECO:0000256" key="4">
    <source>
        <dbReference type="ARBA" id="ARBA00022825"/>
    </source>
</evidence>
<dbReference type="InterPro" id="IPR018114">
    <property type="entry name" value="TRYPSIN_HIS"/>
</dbReference>
<name>A0A089QFN1_ALAAG</name>
<keyword evidence="2 8" id="KW-0732">Signal</keyword>
<evidence type="ECO:0000256" key="3">
    <source>
        <dbReference type="ARBA" id="ARBA00022801"/>
    </source>
</evidence>
<dbReference type="InterPro" id="IPR033116">
    <property type="entry name" value="TRYPSIN_SER"/>
</dbReference>
<keyword evidence="5" id="KW-0865">Zymogen</keyword>
<feature type="domain" description="Peptidase S1" evidence="9">
    <location>
        <begin position="57"/>
        <end position="292"/>
    </location>
</feature>
<dbReference type="SUPFAM" id="SSF50494">
    <property type="entry name" value="Trypsin-like serine proteases"/>
    <property type="match status" value="1"/>
</dbReference>
<proteinExistence type="evidence at transcript level"/>
<dbReference type="CDD" id="cd00190">
    <property type="entry name" value="Tryp_SPc"/>
    <property type="match status" value="1"/>
</dbReference>
<evidence type="ECO:0000259" key="9">
    <source>
        <dbReference type="PROSITE" id="PS50240"/>
    </source>
</evidence>
<keyword evidence="6" id="KW-1015">Disulfide bond</keyword>
<dbReference type="SMART" id="SM00020">
    <property type="entry name" value="Tryp_SPc"/>
    <property type="match status" value="1"/>
</dbReference>
<evidence type="ECO:0000256" key="8">
    <source>
        <dbReference type="SAM" id="SignalP"/>
    </source>
</evidence>
<evidence type="ECO:0000256" key="5">
    <source>
        <dbReference type="ARBA" id="ARBA00023145"/>
    </source>
</evidence>
<dbReference type="PROSITE" id="PS00134">
    <property type="entry name" value="TRYPSIN_HIS"/>
    <property type="match status" value="1"/>
</dbReference>
<dbReference type="InterPro" id="IPR043504">
    <property type="entry name" value="Peptidase_S1_PA_chymotrypsin"/>
</dbReference>
<reference evidence="10" key="1">
    <citation type="submission" date="2014-06" db="EMBL/GenBank/DDBJ databases">
        <title>Digestive Peptidase Evolution in Holometabolous Insects Led to a Specialized Group of Enzymes in Lepidoptera.</title>
        <authorList>
            <person name="Dias R.O."/>
            <person name="Via A."/>
            <person name="Brandao M.M."/>
            <person name="Tramontano A."/>
            <person name="Silva-Filho M.C."/>
        </authorList>
    </citation>
    <scope>NUCLEOTIDE SEQUENCE</scope>
    <source>
        <strain evidence="10">ALA_tHybas_V2_617</strain>
    </source>
</reference>
<dbReference type="PROSITE" id="PS50240">
    <property type="entry name" value="TRYPSIN_DOM"/>
    <property type="match status" value="1"/>
</dbReference>
<dbReference type="EMBL" id="KM083780">
    <property type="protein sequence ID" value="AIR09761.1"/>
    <property type="molecule type" value="mRNA"/>
</dbReference>
<organism evidence="10">
    <name type="scientific">Alabama argillacea</name>
    <name type="common">Cotton leafworm</name>
    <dbReference type="NCBI Taxonomy" id="720635"/>
    <lineage>
        <taxon>Eukaryota</taxon>
        <taxon>Metazoa</taxon>
        <taxon>Ecdysozoa</taxon>
        <taxon>Arthropoda</taxon>
        <taxon>Hexapoda</taxon>
        <taxon>Insecta</taxon>
        <taxon>Pterygota</taxon>
        <taxon>Neoptera</taxon>
        <taxon>Endopterygota</taxon>
        <taxon>Lepidoptera</taxon>
        <taxon>Glossata</taxon>
        <taxon>Ditrysia</taxon>
        <taxon>Noctuoidea</taxon>
        <taxon>Erebidae</taxon>
        <taxon>Scoliopteryginae</taxon>
        <taxon>Alabama</taxon>
    </lineage>
</organism>
<sequence>MKPSLVTVLAACAACAASVQAAPGGAATLYYHETVGQPEAARILALERAHDFDGAKIVGGSPAQLGAYPFLAGLVIALTSGGSSVCGASLLTPARALTAAHCWWDGRSQARQFTVVLGSTRLFSGGTRVPTSRVEMHSAYTPSTLSNDVAMIAFDPVALTNVIRPVSLPSGAMVSNNFAGSWAHAAGYGRTRDGAGIPQSQVQSHVQLQVISNAVCAQTFGGIVRASTLCTSGAGGRSTCGGDSGGPLVVSSGAQRVLIGVVSFGSSRGCQVGLPAGFARVTSFLSWIQARM</sequence>
<dbReference type="Gene3D" id="2.40.10.10">
    <property type="entry name" value="Trypsin-like serine proteases"/>
    <property type="match status" value="2"/>
</dbReference>
<dbReference type="PANTHER" id="PTHR24252">
    <property type="entry name" value="ACROSIN-RELATED"/>
    <property type="match status" value="1"/>
</dbReference>
<dbReference type="PROSITE" id="PS00135">
    <property type="entry name" value="TRYPSIN_SER"/>
    <property type="match status" value="1"/>
</dbReference>
<accession>A0A089QFN1</accession>
<evidence type="ECO:0000256" key="1">
    <source>
        <dbReference type="ARBA" id="ARBA00022670"/>
    </source>
</evidence>
<feature type="signal peptide" evidence="8">
    <location>
        <begin position="1"/>
        <end position="21"/>
    </location>
</feature>
<evidence type="ECO:0000256" key="2">
    <source>
        <dbReference type="ARBA" id="ARBA00022729"/>
    </source>
</evidence>
<dbReference type="AlphaFoldDB" id="A0A089QFN1"/>